<gene>
    <name evidence="3" type="primary">OBP17</name>
</gene>
<proteinExistence type="evidence at transcript level"/>
<dbReference type="SMART" id="SM00708">
    <property type="entry name" value="PhBP"/>
    <property type="match status" value="1"/>
</dbReference>
<feature type="signal peptide" evidence="2">
    <location>
        <begin position="1"/>
        <end position="17"/>
    </location>
</feature>
<evidence type="ECO:0000313" key="3">
    <source>
        <dbReference type="EMBL" id="QIJ45751.1"/>
    </source>
</evidence>
<evidence type="ECO:0000256" key="1">
    <source>
        <dbReference type="ARBA" id="ARBA00022729"/>
    </source>
</evidence>
<dbReference type="InterPro" id="IPR006170">
    <property type="entry name" value="PBP/GOBP"/>
</dbReference>
<name>A0A6M3GXQ3_GLYPY</name>
<reference evidence="3" key="1">
    <citation type="submission" date="2019-04" db="EMBL/GenBank/DDBJ databases">
        <authorList>
            <person name="Sheng S."/>
        </authorList>
    </citation>
    <scope>NUCLEOTIDE SEQUENCE</scope>
</reference>
<feature type="chain" id="PRO_5026708779" evidence="2">
    <location>
        <begin position="18"/>
        <end position="153"/>
    </location>
</feature>
<dbReference type="InterPro" id="IPR036728">
    <property type="entry name" value="PBP_GOBP_sf"/>
</dbReference>
<evidence type="ECO:0000256" key="2">
    <source>
        <dbReference type="SAM" id="SignalP"/>
    </source>
</evidence>
<dbReference type="SUPFAM" id="SSF47565">
    <property type="entry name" value="Insect pheromone/odorant-binding proteins"/>
    <property type="match status" value="1"/>
</dbReference>
<sequence length="153" mass="17147">MMFKIILMSCIFAVSQAGRTPLEIRQFMLAQSMDCTKENSLSSAELQKLLDHELPNTKSSNCFIACVFKKIGWMDDKGVYNLEAAHKFADEEYVGDATKTENAKKLFDMCKFVNDEKPADGEEGCDRSNILARCFIDNAPKMGFHIALGAETK</sequence>
<dbReference type="GO" id="GO:0005549">
    <property type="term" value="F:odorant binding"/>
    <property type="evidence" value="ECO:0007669"/>
    <property type="project" value="InterPro"/>
</dbReference>
<dbReference type="Gene3D" id="1.10.238.20">
    <property type="entry name" value="Pheromone/general odorant binding protein domain"/>
    <property type="match status" value="1"/>
</dbReference>
<dbReference type="GO" id="GO:0005615">
    <property type="term" value="C:extracellular space"/>
    <property type="evidence" value="ECO:0007669"/>
    <property type="project" value="TreeGrafter"/>
</dbReference>
<organism evidence="3">
    <name type="scientific">Glyphodes pyloalis</name>
    <name type="common">Lesser mulberry snout moth</name>
    <dbReference type="NCBI Taxonomy" id="1242752"/>
    <lineage>
        <taxon>Eukaryota</taxon>
        <taxon>Metazoa</taxon>
        <taxon>Ecdysozoa</taxon>
        <taxon>Arthropoda</taxon>
        <taxon>Hexapoda</taxon>
        <taxon>Insecta</taxon>
        <taxon>Pterygota</taxon>
        <taxon>Neoptera</taxon>
        <taxon>Endopterygota</taxon>
        <taxon>Lepidoptera</taxon>
        <taxon>Glossata</taxon>
        <taxon>Ditrysia</taxon>
        <taxon>Pyraloidea</taxon>
        <taxon>Crambidae</taxon>
        <taxon>Spilomelinae</taxon>
        <taxon>Glyphodes</taxon>
    </lineage>
</organism>
<protein>
    <submittedName>
        <fullName evidence="3">Odorant binding protein</fullName>
    </submittedName>
</protein>
<dbReference type="PANTHER" id="PTHR11857">
    <property type="entry name" value="ODORANT BINDING PROTEIN-RELATED"/>
    <property type="match status" value="1"/>
</dbReference>
<dbReference type="GO" id="GO:0007608">
    <property type="term" value="P:sensory perception of smell"/>
    <property type="evidence" value="ECO:0007669"/>
    <property type="project" value="TreeGrafter"/>
</dbReference>
<accession>A0A6M3GXQ3</accession>
<dbReference type="EMBL" id="MK819456">
    <property type="protein sequence ID" value="QIJ45751.1"/>
    <property type="molecule type" value="mRNA"/>
</dbReference>
<dbReference type="AlphaFoldDB" id="A0A6M3GXQ3"/>
<dbReference type="CDD" id="cd23992">
    <property type="entry name" value="PBP_GOBP"/>
    <property type="match status" value="1"/>
</dbReference>
<keyword evidence="1 2" id="KW-0732">Signal</keyword>
<dbReference type="Pfam" id="PF01395">
    <property type="entry name" value="PBP_GOBP"/>
    <property type="match status" value="1"/>
</dbReference>